<dbReference type="AlphaFoldDB" id="A0A4P9YZ34"/>
<evidence type="ECO:0000313" key="1">
    <source>
        <dbReference type="EMBL" id="RKP24651.1"/>
    </source>
</evidence>
<reference evidence="2" key="1">
    <citation type="journal article" date="2018" name="Nat. Microbiol.">
        <title>Leveraging single-cell genomics to expand the fungal tree of life.</title>
        <authorList>
            <person name="Ahrendt S.R."/>
            <person name="Quandt C.A."/>
            <person name="Ciobanu D."/>
            <person name="Clum A."/>
            <person name="Salamov A."/>
            <person name="Andreopoulos B."/>
            <person name="Cheng J.F."/>
            <person name="Woyke T."/>
            <person name="Pelin A."/>
            <person name="Henrissat B."/>
            <person name="Reynolds N.K."/>
            <person name="Benny G.L."/>
            <person name="Smith M.E."/>
            <person name="James T.Y."/>
            <person name="Grigoriev I.V."/>
        </authorList>
    </citation>
    <scope>NUCLEOTIDE SEQUENCE [LARGE SCALE GENOMIC DNA]</scope>
    <source>
        <strain evidence="2">Benny S71-1</strain>
    </source>
</reference>
<accession>A0A4P9YZ34</accession>
<keyword evidence="2" id="KW-1185">Reference proteome</keyword>
<dbReference type="Proteomes" id="UP000278143">
    <property type="component" value="Unassembled WGS sequence"/>
</dbReference>
<protein>
    <submittedName>
        <fullName evidence="1">Uncharacterized protein</fullName>
    </submittedName>
</protein>
<organism evidence="1 2">
    <name type="scientific">Syncephalis pseudoplumigaleata</name>
    <dbReference type="NCBI Taxonomy" id="1712513"/>
    <lineage>
        <taxon>Eukaryota</taxon>
        <taxon>Fungi</taxon>
        <taxon>Fungi incertae sedis</taxon>
        <taxon>Zoopagomycota</taxon>
        <taxon>Zoopagomycotina</taxon>
        <taxon>Zoopagomycetes</taxon>
        <taxon>Zoopagales</taxon>
        <taxon>Piptocephalidaceae</taxon>
        <taxon>Syncephalis</taxon>
    </lineage>
</organism>
<evidence type="ECO:0000313" key="2">
    <source>
        <dbReference type="Proteomes" id="UP000278143"/>
    </source>
</evidence>
<gene>
    <name evidence="1" type="ORF">SYNPS1DRAFT_29589</name>
</gene>
<name>A0A4P9YZ34_9FUNG</name>
<dbReference type="EMBL" id="KZ990106">
    <property type="protein sequence ID" value="RKP24651.1"/>
    <property type="molecule type" value="Genomic_DNA"/>
</dbReference>
<sequence>MIGRGAGATVGRAGKSFEPSRLFTTVTAPLRTISEAVREPPVFARYVSARSVDGPAVLLLAEAYRATGAVLPHVGASQSSSTGRAACLPVLRHLHSLLLILIRLLVNDRHDDLARQLLELALRELDNVVDKVFGVDVLLEIVGQHHLQPNQLHRLIVEFSPESIEYRLDPSDTIARLISGSTFDARSTYRFTAGSSFGGCIAGLSPNVGHCGSPVDDDDVPLAWLCCWRRLP</sequence>
<proteinExistence type="predicted"/>